<dbReference type="PROSITE" id="PS01159">
    <property type="entry name" value="WW_DOMAIN_1"/>
    <property type="match status" value="1"/>
</dbReference>
<feature type="compositionally biased region" description="Basic and acidic residues" evidence="3">
    <location>
        <begin position="345"/>
        <end position="364"/>
    </location>
</feature>
<gene>
    <name evidence="6" type="ORF">RDWZM_002382</name>
</gene>
<feature type="domain" description="WW" evidence="4">
    <location>
        <begin position="262"/>
        <end position="291"/>
    </location>
</feature>
<dbReference type="OMA" id="GMWLQPP"/>
<evidence type="ECO:0000313" key="6">
    <source>
        <dbReference type="EMBL" id="KAJ6223837.1"/>
    </source>
</evidence>
<dbReference type="FunFam" id="1.10.10.440:FF:000006">
    <property type="entry name" value="Transcription elongation regulator 1 (CA150)"/>
    <property type="match status" value="1"/>
</dbReference>
<dbReference type="InterPro" id="IPR001202">
    <property type="entry name" value="WW_dom"/>
</dbReference>
<evidence type="ECO:0000256" key="3">
    <source>
        <dbReference type="SAM" id="MobiDB-lite"/>
    </source>
</evidence>
<dbReference type="CDD" id="cd00201">
    <property type="entry name" value="WW"/>
    <property type="match status" value="3"/>
</dbReference>
<dbReference type="Pfam" id="PF00397">
    <property type="entry name" value="WW"/>
    <property type="match status" value="2"/>
</dbReference>
<evidence type="ECO:0000259" key="5">
    <source>
        <dbReference type="PROSITE" id="PS51676"/>
    </source>
</evidence>
<dbReference type="EMBL" id="JAPWDV010000001">
    <property type="protein sequence ID" value="KAJ6223837.1"/>
    <property type="molecule type" value="Genomic_DNA"/>
</dbReference>
<dbReference type="PROSITE" id="PS50020">
    <property type="entry name" value="WW_DOMAIN_2"/>
    <property type="match status" value="3"/>
</dbReference>
<sequence>MIQSDQSEIWIETKTENGKCYYYNAKTRETTWTKPENAKLFTQEQFQNTTALSANTIASNSVAINSNVQANSNGQSKLENGTLNHIKQTQIPGQVPIPFVANHFPPPFISNFTPPGFPFGTSLPTQPWSMNAQTQSQQPISLASGVDQTKQQLLLNIDPELRLQAAEWNEYKTPDGKCYYFNSKTQLSVWEKPQILFKLEDALENVAKESERNITQQQNDKENVNKIEVRFQQDDKNQQEKKKEPEPKDKSKPVSSTPISGTPWCVVWTGDNRVFFFNPSSKTSLWECPAELKNKPEVIELTKFPPKSKDSNQHQSNSNQVKRSAEQTDESDSKVGQDGDVNQDGNKKTKIEGDAKESKDKKETNTNQNETETLAAKQRENLPLDERIGLFKTMLLDKEVSAFSTWEKELHKIVFDQRYLLLTSKERKQVFEQFVKERAEEERREKRQKQKLYREQYRQLMEECKLSTRTTYSEFAQKHGKDVRFRNIDRSRDRESYFNEFISDLKRKERDNKEKIKEKSKVNFLDLLKEQDFINEDSQWSEVKEKIRDDQRYKALESSSTREIIFNEFISRINSSNADVVSDISETLKEKERQDRIEASIREREKEVHRELSVQLRERNKEREQHLHAETIANFNALLIDLVKSSGTSWRDCKKMLKRDHRWDMVESLDRSEMERLFEAHTSQLLKKKREKFRQMLDEIKDLSLSANWRETRRQIKDDSRYLKFSTSDRRCEREFEDYMKDRLSVAKNDFKQLLKETKLITYKTKKMIEESEQHLQDIIIVLQNDKRYLVLEQFADDRRTILINYISELHRMGPPKPITASEPARRK</sequence>
<dbReference type="InterPro" id="IPR045148">
    <property type="entry name" value="TCRG1-like"/>
</dbReference>
<dbReference type="SUPFAM" id="SSF51045">
    <property type="entry name" value="WW domain"/>
    <property type="match status" value="3"/>
</dbReference>
<feature type="domain" description="WW" evidence="4">
    <location>
        <begin position="168"/>
        <end position="195"/>
    </location>
</feature>
<dbReference type="InterPro" id="IPR002713">
    <property type="entry name" value="FF_domain"/>
</dbReference>
<dbReference type="InterPro" id="IPR057565">
    <property type="entry name" value="WW_TCRG1_3rd"/>
</dbReference>
<name>A0A9Q0MDY2_BLOTA</name>
<dbReference type="SMART" id="SM00441">
    <property type="entry name" value="FF"/>
    <property type="match status" value="6"/>
</dbReference>
<dbReference type="Pfam" id="PF01846">
    <property type="entry name" value="FF"/>
    <property type="match status" value="6"/>
</dbReference>
<dbReference type="InterPro" id="IPR036020">
    <property type="entry name" value="WW_dom_sf"/>
</dbReference>
<dbReference type="GO" id="GO:0070063">
    <property type="term" value="F:RNA polymerase binding"/>
    <property type="evidence" value="ECO:0007669"/>
    <property type="project" value="InterPro"/>
</dbReference>
<feature type="coiled-coil region" evidence="2">
    <location>
        <begin position="436"/>
        <end position="463"/>
    </location>
</feature>
<comment type="caution">
    <text evidence="6">The sequence shown here is derived from an EMBL/GenBank/DDBJ whole genome shotgun (WGS) entry which is preliminary data.</text>
</comment>
<feature type="domain" description="FF" evidence="5">
    <location>
        <begin position="384"/>
        <end position="437"/>
    </location>
</feature>
<protein>
    <submittedName>
        <fullName evidence="6">Uncharacterized protein</fullName>
    </submittedName>
</protein>
<dbReference type="Gene3D" id="1.10.10.440">
    <property type="entry name" value="FF domain"/>
    <property type="match status" value="6"/>
</dbReference>
<dbReference type="FunFam" id="2.20.70.10:FF:000049">
    <property type="entry name" value="Transcription elongation regulator 1-like"/>
    <property type="match status" value="1"/>
</dbReference>
<dbReference type="PROSITE" id="PS51676">
    <property type="entry name" value="FF"/>
    <property type="match status" value="4"/>
</dbReference>
<keyword evidence="1" id="KW-0677">Repeat</keyword>
<feature type="domain" description="FF" evidence="5">
    <location>
        <begin position="517"/>
        <end position="572"/>
    </location>
</feature>
<feature type="compositionally biased region" description="Basic and acidic residues" evidence="3">
    <location>
        <begin position="323"/>
        <end position="337"/>
    </location>
</feature>
<keyword evidence="7" id="KW-1185">Reference proteome</keyword>
<feature type="region of interest" description="Disordered" evidence="3">
    <location>
        <begin position="303"/>
        <end position="378"/>
    </location>
</feature>
<dbReference type="SUPFAM" id="SSF81698">
    <property type="entry name" value="FF domain"/>
    <property type="match status" value="5"/>
</dbReference>
<keyword evidence="2" id="KW-0175">Coiled coil</keyword>
<dbReference type="PANTHER" id="PTHR15377">
    <property type="entry name" value="TRANSCRIPTION ELONGATION REGULATOR 1"/>
    <property type="match status" value="1"/>
</dbReference>
<feature type="region of interest" description="Disordered" evidence="3">
    <location>
        <begin position="230"/>
        <end position="262"/>
    </location>
</feature>
<feature type="compositionally biased region" description="Basic and acidic residues" evidence="3">
    <location>
        <begin position="230"/>
        <end position="252"/>
    </location>
</feature>
<dbReference type="InterPro" id="IPR036517">
    <property type="entry name" value="FF_domain_sf"/>
</dbReference>
<dbReference type="FunFam" id="1.10.10.440:FF:000001">
    <property type="entry name" value="Transcription elongation regulator 1 like"/>
    <property type="match status" value="1"/>
</dbReference>
<evidence type="ECO:0000256" key="1">
    <source>
        <dbReference type="ARBA" id="ARBA00022737"/>
    </source>
</evidence>
<dbReference type="Proteomes" id="UP001142055">
    <property type="component" value="Chromosome 1"/>
</dbReference>
<feature type="domain" description="FF" evidence="5">
    <location>
        <begin position="684"/>
        <end position="742"/>
    </location>
</feature>
<feature type="compositionally biased region" description="Polar residues" evidence="3">
    <location>
        <begin position="313"/>
        <end position="322"/>
    </location>
</feature>
<evidence type="ECO:0000259" key="4">
    <source>
        <dbReference type="PROSITE" id="PS50020"/>
    </source>
</evidence>
<reference evidence="6" key="1">
    <citation type="submission" date="2022-12" db="EMBL/GenBank/DDBJ databases">
        <title>Genome assemblies of Blomia tropicalis.</title>
        <authorList>
            <person name="Cui Y."/>
        </authorList>
    </citation>
    <scope>NUCLEOTIDE SEQUENCE</scope>
    <source>
        <tissue evidence="6">Adult mites</tissue>
    </source>
</reference>
<evidence type="ECO:0000313" key="7">
    <source>
        <dbReference type="Proteomes" id="UP001142055"/>
    </source>
</evidence>
<dbReference type="AlphaFoldDB" id="A0A9Q0MDY2"/>
<dbReference type="SMART" id="SM00456">
    <property type="entry name" value="WW"/>
    <property type="match status" value="3"/>
</dbReference>
<feature type="domain" description="WW" evidence="4">
    <location>
        <begin position="10"/>
        <end position="37"/>
    </location>
</feature>
<dbReference type="GO" id="GO:0003712">
    <property type="term" value="F:transcription coregulator activity"/>
    <property type="evidence" value="ECO:0007669"/>
    <property type="project" value="TreeGrafter"/>
</dbReference>
<dbReference type="Gene3D" id="2.20.70.10">
    <property type="match status" value="3"/>
</dbReference>
<dbReference type="Pfam" id="PF23517">
    <property type="entry name" value="WW_TCERG1"/>
    <property type="match status" value="1"/>
</dbReference>
<dbReference type="PANTHER" id="PTHR15377:SF3">
    <property type="entry name" value="WW DOMAIN-CONTAINING PROTEIN"/>
    <property type="match status" value="1"/>
</dbReference>
<evidence type="ECO:0000256" key="2">
    <source>
        <dbReference type="SAM" id="Coils"/>
    </source>
</evidence>
<dbReference type="GO" id="GO:0005634">
    <property type="term" value="C:nucleus"/>
    <property type="evidence" value="ECO:0007669"/>
    <property type="project" value="TreeGrafter"/>
</dbReference>
<feature type="domain" description="FF" evidence="5">
    <location>
        <begin position="450"/>
        <end position="504"/>
    </location>
</feature>
<accession>A0A9Q0MDY2</accession>
<proteinExistence type="predicted"/>
<organism evidence="6 7">
    <name type="scientific">Blomia tropicalis</name>
    <name type="common">Mite</name>
    <dbReference type="NCBI Taxonomy" id="40697"/>
    <lineage>
        <taxon>Eukaryota</taxon>
        <taxon>Metazoa</taxon>
        <taxon>Ecdysozoa</taxon>
        <taxon>Arthropoda</taxon>
        <taxon>Chelicerata</taxon>
        <taxon>Arachnida</taxon>
        <taxon>Acari</taxon>
        <taxon>Acariformes</taxon>
        <taxon>Sarcoptiformes</taxon>
        <taxon>Astigmata</taxon>
        <taxon>Glycyphagoidea</taxon>
        <taxon>Echimyopodidae</taxon>
        <taxon>Blomia</taxon>
    </lineage>
</organism>
<feature type="coiled-coil region" evidence="2">
    <location>
        <begin position="200"/>
        <end position="227"/>
    </location>
</feature>